<comment type="similarity">
    <text evidence="1">Belongs to the major facilitator superfamily. Phosphate:H(+) symporter (TC 2.A.1.9) family.</text>
</comment>
<dbReference type="EMBL" id="BJWL01000003">
    <property type="protein sequence ID" value="GFY83454.1"/>
    <property type="molecule type" value="Genomic_DNA"/>
</dbReference>
<dbReference type="OrthoDB" id="543971at2759"/>
<dbReference type="InterPro" id="IPR036259">
    <property type="entry name" value="MFS_trans_sf"/>
</dbReference>
<organism evidence="3 4">
    <name type="scientific">Actinidia rufa</name>
    <dbReference type="NCBI Taxonomy" id="165716"/>
    <lineage>
        <taxon>Eukaryota</taxon>
        <taxon>Viridiplantae</taxon>
        <taxon>Streptophyta</taxon>
        <taxon>Embryophyta</taxon>
        <taxon>Tracheophyta</taxon>
        <taxon>Spermatophyta</taxon>
        <taxon>Magnoliopsida</taxon>
        <taxon>eudicotyledons</taxon>
        <taxon>Gunneridae</taxon>
        <taxon>Pentapetalae</taxon>
        <taxon>asterids</taxon>
        <taxon>Ericales</taxon>
        <taxon>Actinidiaceae</taxon>
        <taxon>Actinidia</taxon>
    </lineage>
</organism>
<keyword evidence="4" id="KW-1185">Reference proteome</keyword>
<dbReference type="AlphaFoldDB" id="A0A7J0EAD1"/>
<dbReference type="SUPFAM" id="SSF103473">
    <property type="entry name" value="MFS general substrate transporter"/>
    <property type="match status" value="1"/>
</dbReference>
<keyword evidence="2" id="KW-0812">Transmembrane</keyword>
<evidence type="ECO:0000313" key="3">
    <source>
        <dbReference type="EMBL" id="GFY83454.1"/>
    </source>
</evidence>
<feature type="transmembrane region" description="Helical" evidence="2">
    <location>
        <begin position="30"/>
        <end position="51"/>
    </location>
</feature>
<evidence type="ECO:0000256" key="1">
    <source>
        <dbReference type="ARBA" id="ARBA00044504"/>
    </source>
</evidence>
<feature type="transmembrane region" description="Helical" evidence="2">
    <location>
        <begin position="262"/>
        <end position="289"/>
    </location>
</feature>
<sequence length="401" mass="43393">MEDMGVRTLWFFPLRDEGAISLGLGNLPGLFVGSLALTLVAAPVSTLIFSLPNLSKGKVGLLNLITISSTWARVIDVMDSESGSRLFGFVGAGATLGQLFGSLFATGMAWMGPYLLLVAALLMELAARSSKRINKDISHLSEEMSPIRKADLDQHNEADEGSAPVSRGSSPKLSTPVEKPQLWAILDGLSLILSSTYLLYVSLFLWLSALVSSFFYFQKVTVIAMSVASPVGRRKLFAQINSFIAIFILVGQLSLTGRILTFAGITTAICSSPFVAFVNLIAIAVWPTWIAVAVSETIRKVVTYVVTRPGRELLFTVVSKEEKYKAKVCIDVIVQRLGDATAAGLYKLLFTTLNGKTSAASLYALPKQVCGKISRSSYHDAFDSLDLVKCAFYPRIPLMLA</sequence>
<keyword evidence="2" id="KW-1133">Transmembrane helix</keyword>
<gene>
    <name evidence="3" type="ORF">Acr_03g0002280</name>
</gene>
<dbReference type="Proteomes" id="UP000585474">
    <property type="component" value="Unassembled WGS sequence"/>
</dbReference>
<reference evidence="3 4" key="1">
    <citation type="submission" date="2019-07" db="EMBL/GenBank/DDBJ databases">
        <title>De Novo Assembly of kiwifruit Actinidia rufa.</title>
        <authorList>
            <person name="Sugita-Konishi S."/>
            <person name="Sato K."/>
            <person name="Mori E."/>
            <person name="Abe Y."/>
            <person name="Kisaki G."/>
            <person name="Hamano K."/>
            <person name="Suezawa K."/>
            <person name="Otani M."/>
            <person name="Fukuda T."/>
            <person name="Manabe T."/>
            <person name="Gomi K."/>
            <person name="Tabuchi M."/>
            <person name="Akimitsu K."/>
            <person name="Kataoka I."/>
        </authorList>
    </citation>
    <scope>NUCLEOTIDE SEQUENCE [LARGE SCALE GENOMIC DNA]</scope>
    <source>
        <strain evidence="4">cv. Fuchu</strain>
    </source>
</reference>
<evidence type="ECO:0000313" key="4">
    <source>
        <dbReference type="Proteomes" id="UP000585474"/>
    </source>
</evidence>
<dbReference type="PANTHER" id="PTHR43596:SF1">
    <property type="entry name" value="ADP,ATP CARRIER PROTEIN"/>
    <property type="match status" value="1"/>
</dbReference>
<protein>
    <submittedName>
        <fullName evidence="3">TLC ATP/ADP transporter</fullName>
    </submittedName>
</protein>
<comment type="caution">
    <text evidence="3">The sequence shown here is derived from an EMBL/GenBank/DDBJ whole genome shotgun (WGS) entry which is preliminary data.</text>
</comment>
<proteinExistence type="inferred from homology"/>
<dbReference type="PANTHER" id="PTHR43596">
    <property type="entry name" value="ADP,ATP CARRIER PROTEIN"/>
    <property type="match status" value="1"/>
</dbReference>
<feature type="transmembrane region" description="Helical" evidence="2">
    <location>
        <begin position="197"/>
        <end position="216"/>
    </location>
</feature>
<keyword evidence="2" id="KW-0472">Membrane</keyword>
<accession>A0A7J0EAD1</accession>
<evidence type="ECO:0000256" key="2">
    <source>
        <dbReference type="SAM" id="Phobius"/>
    </source>
</evidence>
<name>A0A7J0EAD1_9ERIC</name>
<feature type="transmembrane region" description="Helical" evidence="2">
    <location>
        <begin position="236"/>
        <end position="255"/>
    </location>
</feature>